<dbReference type="Pfam" id="PF05161">
    <property type="entry name" value="MOFRL"/>
    <property type="match status" value="1"/>
</dbReference>
<keyword evidence="4" id="KW-1185">Reference proteome</keyword>
<protein>
    <submittedName>
        <fullName evidence="3">MOFRL domain protein</fullName>
    </submittedName>
</protein>
<dbReference type="HOGENOM" id="CLU_032279_1_1_7"/>
<name>D0LM78_HALO1</name>
<gene>
    <name evidence="3" type="ordered locus">Hoch_4287</name>
</gene>
<dbReference type="InterPro" id="IPR039760">
    <property type="entry name" value="MOFRL_protein"/>
</dbReference>
<organism evidence="3 4">
    <name type="scientific">Haliangium ochraceum (strain DSM 14365 / JCM 11303 / SMP-2)</name>
    <dbReference type="NCBI Taxonomy" id="502025"/>
    <lineage>
        <taxon>Bacteria</taxon>
        <taxon>Pseudomonadati</taxon>
        <taxon>Myxococcota</taxon>
        <taxon>Polyangia</taxon>
        <taxon>Haliangiales</taxon>
        <taxon>Kofleriaceae</taxon>
        <taxon>Haliangium</taxon>
    </lineage>
</organism>
<evidence type="ECO:0000313" key="3">
    <source>
        <dbReference type="EMBL" id="ACY16784.1"/>
    </source>
</evidence>
<dbReference type="AlphaFoldDB" id="D0LM78"/>
<dbReference type="Gene3D" id="3.40.1480.10">
    <property type="entry name" value="MOFRL domain"/>
    <property type="match status" value="1"/>
</dbReference>
<proteinExistence type="predicted"/>
<dbReference type="EMBL" id="CP001804">
    <property type="protein sequence ID" value="ACY16784.1"/>
    <property type="molecule type" value="Genomic_DNA"/>
</dbReference>
<dbReference type="InterPro" id="IPR007835">
    <property type="entry name" value="MOFRL"/>
</dbReference>
<dbReference type="PANTHER" id="PTHR12227:SF0">
    <property type="entry name" value="GLYCERATE KINASE"/>
    <property type="match status" value="1"/>
</dbReference>
<dbReference type="STRING" id="502025.Hoch_4287"/>
<dbReference type="Pfam" id="PF13660">
    <property type="entry name" value="DUF4147"/>
    <property type="match status" value="1"/>
</dbReference>
<evidence type="ECO:0000259" key="2">
    <source>
        <dbReference type="Pfam" id="PF13660"/>
    </source>
</evidence>
<reference evidence="3 4" key="1">
    <citation type="journal article" date="2010" name="Stand. Genomic Sci.">
        <title>Complete genome sequence of Haliangium ochraceum type strain (SMP-2).</title>
        <authorList>
            <consortium name="US DOE Joint Genome Institute (JGI-PGF)"/>
            <person name="Ivanova N."/>
            <person name="Daum C."/>
            <person name="Lang E."/>
            <person name="Abt B."/>
            <person name="Kopitz M."/>
            <person name="Saunders E."/>
            <person name="Lapidus A."/>
            <person name="Lucas S."/>
            <person name="Glavina Del Rio T."/>
            <person name="Nolan M."/>
            <person name="Tice H."/>
            <person name="Copeland A."/>
            <person name="Cheng J.F."/>
            <person name="Chen F."/>
            <person name="Bruce D."/>
            <person name="Goodwin L."/>
            <person name="Pitluck S."/>
            <person name="Mavromatis K."/>
            <person name="Pati A."/>
            <person name="Mikhailova N."/>
            <person name="Chen A."/>
            <person name="Palaniappan K."/>
            <person name="Land M."/>
            <person name="Hauser L."/>
            <person name="Chang Y.J."/>
            <person name="Jeffries C.D."/>
            <person name="Detter J.C."/>
            <person name="Brettin T."/>
            <person name="Rohde M."/>
            <person name="Goker M."/>
            <person name="Bristow J."/>
            <person name="Markowitz V."/>
            <person name="Eisen J.A."/>
            <person name="Hugenholtz P."/>
            <person name="Kyrpides N.C."/>
            <person name="Klenk H.P."/>
        </authorList>
    </citation>
    <scope>NUCLEOTIDE SEQUENCE [LARGE SCALE GENOMIC DNA]</scope>
    <source>
        <strain evidence="4">DSM 14365 / CIP 107738 / JCM 11303 / AJ 13395 / SMP-2</strain>
    </source>
</reference>
<dbReference type="KEGG" id="hoh:Hoch_4287"/>
<dbReference type="GO" id="GO:0005737">
    <property type="term" value="C:cytoplasm"/>
    <property type="evidence" value="ECO:0007669"/>
    <property type="project" value="TreeGrafter"/>
</dbReference>
<dbReference type="Proteomes" id="UP000001880">
    <property type="component" value="Chromosome"/>
</dbReference>
<dbReference type="OrthoDB" id="9766552at2"/>
<dbReference type="SUPFAM" id="SSF82544">
    <property type="entry name" value="GckA/TtuD-like"/>
    <property type="match status" value="1"/>
</dbReference>
<dbReference type="GO" id="GO:0008887">
    <property type="term" value="F:glycerate kinase activity"/>
    <property type="evidence" value="ECO:0007669"/>
    <property type="project" value="InterPro"/>
</dbReference>
<dbReference type="InterPro" id="IPR037035">
    <property type="entry name" value="GK-like_C_sf"/>
</dbReference>
<evidence type="ECO:0000259" key="1">
    <source>
        <dbReference type="Pfam" id="PF05161"/>
    </source>
</evidence>
<evidence type="ECO:0000313" key="4">
    <source>
        <dbReference type="Proteomes" id="UP000001880"/>
    </source>
</evidence>
<dbReference type="InterPro" id="IPR025286">
    <property type="entry name" value="MOFRL_assoc_dom"/>
</dbReference>
<dbReference type="InterPro" id="IPR038614">
    <property type="entry name" value="GK_N_sf"/>
</dbReference>
<feature type="domain" description="MOFRL" evidence="1">
    <location>
        <begin position="334"/>
        <end position="434"/>
    </location>
</feature>
<dbReference type="RefSeq" id="WP_012829382.1">
    <property type="nucleotide sequence ID" value="NC_013440.1"/>
</dbReference>
<dbReference type="PANTHER" id="PTHR12227">
    <property type="entry name" value="GLYCERATE KINASE"/>
    <property type="match status" value="1"/>
</dbReference>
<accession>D0LM78</accession>
<dbReference type="Gene3D" id="3.40.50.10180">
    <property type="entry name" value="Glycerate kinase, MOFRL-like N-terminal domain"/>
    <property type="match status" value="1"/>
</dbReference>
<dbReference type="eggNOG" id="COG2379">
    <property type="taxonomic scope" value="Bacteria"/>
</dbReference>
<sequence>MSALPPTLRQRARTRATLEHLLLATVAQLNPSERTVAALESIDWQPEHTVLVAAGKSALLMASVALSHVEQRGKAMAGGVIAVPAGSAASLLAGMQDEDDTSMPALLPSGHPLPDVGSVRAAQRAWRAVAQAPEDAEVLVLLSGGASSCLAAPAPGLTLEDKNTIVHAVAARGYDRATVNLVRKHLSAIKGGRLAAASSRRTTTLLVSDVVGGGLGDIGGGPTLPDPTGMRDACDVMAEAVGRGVWPWRVRSYVDAVLAGEQPSTPKRGRSSDRVALLAGPDALVDTAVQIAADSGLNARVFARDMLGAAEEVAQRVAAYAHRVAAAQPGQGLCFVGGGEAAVAVREDAGAGGRAQHLALLLARELRGIGGVTVLVAASDGIDGNTDAAGAIIDGHTWDLALSRGVDPARALLACDSHAALSAAEATVNTGPTEIHHGDLILILAA</sequence>
<feature type="domain" description="MOFRL-associated" evidence="2">
    <location>
        <begin position="18"/>
        <end position="251"/>
    </location>
</feature>